<proteinExistence type="predicted"/>
<evidence type="ECO:0000313" key="2">
    <source>
        <dbReference type="EMBL" id="KAK6978138.1"/>
    </source>
</evidence>
<sequence length="435" mass="49754">MMSVEGLWARIAKLDTEIKAQRELLKQLEREKSQTQYELNMVQDPISRLPFEISSQIFINTLNGFAQPGPARIPTLFLSVCSSWSSIALGTPDLWSSIHITFPCAGGFTEVLPIWLDRTRNRPLSIALEGIFEHDVTDIIWQRAQRLEHLEIRLVEDPEDYEWDYHHHDKVELWRRGVSPPGPFSSLKTFKMSDRHLSEDSDVLRVSPTHVVQLLRLALNLTECVFDVQRTRFDTVLEPEEQVVLPNLRRLIFGDTDSPHGDDEIFAYLSLPKLEVLSMSLQGLNIRSLLSTLTTQAPPLQELILGEAETIQINTLRKCFRDAPKLKRFEAWVTAKTVTPLLVTLLKRPSLLRRLATLVIHCRSISDVSLYEPLWTAILELTTARRKKFKVFRVNLRGRGPPHENLPDENTMAALRILADAGMRIHITGVVEDVL</sequence>
<keyword evidence="3" id="KW-1185">Reference proteome</keyword>
<gene>
    <name evidence="2" type="ORF">R3P38DRAFT_3235890</name>
</gene>
<organism evidence="2 3">
    <name type="scientific">Favolaschia claudopus</name>
    <dbReference type="NCBI Taxonomy" id="2862362"/>
    <lineage>
        <taxon>Eukaryota</taxon>
        <taxon>Fungi</taxon>
        <taxon>Dikarya</taxon>
        <taxon>Basidiomycota</taxon>
        <taxon>Agaricomycotina</taxon>
        <taxon>Agaricomycetes</taxon>
        <taxon>Agaricomycetidae</taxon>
        <taxon>Agaricales</taxon>
        <taxon>Marasmiineae</taxon>
        <taxon>Mycenaceae</taxon>
        <taxon>Favolaschia</taxon>
    </lineage>
</organism>
<dbReference type="Proteomes" id="UP001362999">
    <property type="component" value="Unassembled WGS sequence"/>
</dbReference>
<feature type="coiled-coil region" evidence="1">
    <location>
        <begin position="11"/>
        <end position="38"/>
    </location>
</feature>
<dbReference type="InterPro" id="IPR032675">
    <property type="entry name" value="LRR_dom_sf"/>
</dbReference>
<protein>
    <recommendedName>
        <fullName evidence="4">F-box domain-containing protein</fullName>
    </recommendedName>
</protein>
<evidence type="ECO:0008006" key="4">
    <source>
        <dbReference type="Google" id="ProtNLM"/>
    </source>
</evidence>
<name>A0AAV9ZCU4_9AGAR</name>
<dbReference type="EMBL" id="JAWWNJ010000161">
    <property type="protein sequence ID" value="KAK6978138.1"/>
    <property type="molecule type" value="Genomic_DNA"/>
</dbReference>
<keyword evidence="1" id="KW-0175">Coiled coil</keyword>
<comment type="caution">
    <text evidence="2">The sequence shown here is derived from an EMBL/GenBank/DDBJ whole genome shotgun (WGS) entry which is preliminary data.</text>
</comment>
<accession>A0AAV9ZCU4</accession>
<dbReference type="AlphaFoldDB" id="A0AAV9ZCU4"/>
<reference evidence="2 3" key="1">
    <citation type="journal article" date="2024" name="J Genomics">
        <title>Draft genome sequencing and assembly of Favolaschia claudopus CIRM-BRFM 2984 isolated from oak limbs.</title>
        <authorList>
            <person name="Navarro D."/>
            <person name="Drula E."/>
            <person name="Chaduli D."/>
            <person name="Cazenave R."/>
            <person name="Ahrendt S."/>
            <person name="Wang J."/>
            <person name="Lipzen A."/>
            <person name="Daum C."/>
            <person name="Barry K."/>
            <person name="Grigoriev I.V."/>
            <person name="Favel A."/>
            <person name="Rosso M.N."/>
            <person name="Martin F."/>
        </authorList>
    </citation>
    <scope>NUCLEOTIDE SEQUENCE [LARGE SCALE GENOMIC DNA]</scope>
    <source>
        <strain evidence="2 3">CIRM-BRFM 2984</strain>
    </source>
</reference>
<dbReference type="SUPFAM" id="SSF52047">
    <property type="entry name" value="RNI-like"/>
    <property type="match status" value="1"/>
</dbReference>
<dbReference type="Gene3D" id="3.80.10.10">
    <property type="entry name" value="Ribonuclease Inhibitor"/>
    <property type="match status" value="1"/>
</dbReference>
<evidence type="ECO:0000256" key="1">
    <source>
        <dbReference type="SAM" id="Coils"/>
    </source>
</evidence>
<evidence type="ECO:0000313" key="3">
    <source>
        <dbReference type="Proteomes" id="UP001362999"/>
    </source>
</evidence>